<evidence type="ECO:0000256" key="2">
    <source>
        <dbReference type="ARBA" id="ARBA00019992"/>
    </source>
</evidence>
<protein>
    <recommendedName>
        <fullName evidence="2">Tetratricopeptide repeat protein 38</fullName>
    </recommendedName>
</protein>
<evidence type="ECO:0000313" key="6">
    <source>
        <dbReference type="Proteomes" id="UP001501676"/>
    </source>
</evidence>
<dbReference type="PANTHER" id="PTHR16263">
    <property type="entry name" value="TETRATRICOPEPTIDE REPEAT PROTEIN 38"/>
    <property type="match status" value="1"/>
</dbReference>
<proteinExistence type="inferred from homology"/>
<name>A0ABP6SXP1_9ACTN</name>
<accession>A0ABP6SXP1</accession>
<comment type="caution">
    <text evidence="5">The sequence shown here is derived from an EMBL/GenBank/DDBJ whole genome shotgun (WGS) entry which is preliminary data.</text>
</comment>
<comment type="similarity">
    <text evidence="1">Belongs to the TTC38 family.</text>
</comment>
<dbReference type="SUPFAM" id="SSF48452">
    <property type="entry name" value="TPR-like"/>
    <property type="match status" value="1"/>
</dbReference>
<dbReference type="Gene3D" id="1.25.40.10">
    <property type="entry name" value="Tetratricopeptide repeat domain"/>
    <property type="match status" value="1"/>
</dbReference>
<evidence type="ECO:0000313" key="5">
    <source>
        <dbReference type="EMBL" id="GAA3387409.1"/>
    </source>
</evidence>
<dbReference type="InterPro" id="IPR033891">
    <property type="entry name" value="TTC38"/>
</dbReference>
<evidence type="ECO:0000256" key="4">
    <source>
        <dbReference type="ARBA" id="ARBA00022803"/>
    </source>
</evidence>
<evidence type="ECO:0000256" key="1">
    <source>
        <dbReference type="ARBA" id="ARBA00005857"/>
    </source>
</evidence>
<organism evidence="5 6">
    <name type="scientific">Cryptosporangium minutisporangium</name>
    <dbReference type="NCBI Taxonomy" id="113569"/>
    <lineage>
        <taxon>Bacteria</taxon>
        <taxon>Bacillati</taxon>
        <taxon>Actinomycetota</taxon>
        <taxon>Actinomycetes</taxon>
        <taxon>Cryptosporangiales</taxon>
        <taxon>Cryptosporangiaceae</taxon>
        <taxon>Cryptosporangium</taxon>
    </lineage>
</organism>
<sequence>MGVDQHGLRTTAANPAALDHYDRAVDELLHFRAEVVAESDAALAEDPTFPMAVALRGYLGLLTTDFDDAVATRAYLAEYEPGEVLPREQAHLKAVGTLAAGDYHGAGRILADLTIEYPRDALALAVGHQIDFFTGNATSLRDRIGAALTSWHPDDRHYPNVLGMYAFGLEEAGHYDRSEDIGREAVERNHRDVWGIHAVVHTYEMQGRFGEGISYLDARLDDWSTGTFFNVHNWWHYGLYAIEAGDRKRALEIYDTVLHGPFASGVALELLDAAALLWRFELAGDPQPERFTALVDSWQQRAAEPHYAFNDAHAVMAYVGAGRFDLADALIADRVEWLRTDRPGVTNQAMTARVGLPVCQALVAFGRGEYEAVVDLLYPIRGYVNEFGGSHAQRDAVYKTLVEAALRAGRLPLARALVSERLNVRPCSPYNWLKQAELARALGDEAAAVVAGERAAALARAGGSVPVP</sequence>
<gene>
    <name evidence="5" type="ORF">GCM10020369_29770</name>
</gene>
<keyword evidence="4" id="KW-0802">TPR repeat</keyword>
<dbReference type="PANTHER" id="PTHR16263:SF4">
    <property type="entry name" value="TETRATRICOPEPTIDE REPEAT PROTEIN 38"/>
    <property type="match status" value="1"/>
</dbReference>
<keyword evidence="6" id="KW-1185">Reference proteome</keyword>
<evidence type="ECO:0000256" key="3">
    <source>
        <dbReference type="ARBA" id="ARBA00022737"/>
    </source>
</evidence>
<keyword evidence="3" id="KW-0677">Repeat</keyword>
<dbReference type="EMBL" id="BAAAYN010000018">
    <property type="protein sequence ID" value="GAA3387409.1"/>
    <property type="molecule type" value="Genomic_DNA"/>
</dbReference>
<dbReference type="Proteomes" id="UP001501676">
    <property type="component" value="Unassembled WGS sequence"/>
</dbReference>
<dbReference type="InterPro" id="IPR011990">
    <property type="entry name" value="TPR-like_helical_dom_sf"/>
</dbReference>
<dbReference type="CDD" id="cd05804">
    <property type="entry name" value="StaR_like"/>
    <property type="match status" value="1"/>
</dbReference>
<dbReference type="RefSeq" id="WP_345728680.1">
    <property type="nucleotide sequence ID" value="NZ_BAAAYN010000018.1"/>
</dbReference>
<reference evidence="6" key="1">
    <citation type="journal article" date="2019" name="Int. J. Syst. Evol. Microbiol.">
        <title>The Global Catalogue of Microorganisms (GCM) 10K type strain sequencing project: providing services to taxonomists for standard genome sequencing and annotation.</title>
        <authorList>
            <consortium name="The Broad Institute Genomics Platform"/>
            <consortium name="The Broad Institute Genome Sequencing Center for Infectious Disease"/>
            <person name="Wu L."/>
            <person name="Ma J."/>
        </authorList>
    </citation>
    <scope>NUCLEOTIDE SEQUENCE [LARGE SCALE GENOMIC DNA]</scope>
    <source>
        <strain evidence="6">JCM 9458</strain>
    </source>
</reference>